<evidence type="ECO:0000256" key="14">
    <source>
        <dbReference type="ARBA" id="ARBA00023136"/>
    </source>
</evidence>
<feature type="transmembrane region" description="Helical" evidence="15">
    <location>
        <begin position="159"/>
        <end position="179"/>
    </location>
</feature>
<evidence type="ECO:0000259" key="16">
    <source>
        <dbReference type="PROSITE" id="PS50109"/>
    </source>
</evidence>
<proteinExistence type="predicted"/>
<dbReference type="EC" id="2.7.13.3" evidence="3"/>
<dbReference type="GO" id="GO:0000155">
    <property type="term" value="F:phosphorelay sensor kinase activity"/>
    <property type="evidence" value="ECO:0007669"/>
    <property type="project" value="InterPro"/>
</dbReference>
<dbReference type="SMART" id="SM00388">
    <property type="entry name" value="HisKA"/>
    <property type="match status" value="1"/>
</dbReference>
<dbReference type="Pfam" id="PF00672">
    <property type="entry name" value="HAMP"/>
    <property type="match status" value="1"/>
</dbReference>
<evidence type="ECO:0000256" key="13">
    <source>
        <dbReference type="ARBA" id="ARBA00023012"/>
    </source>
</evidence>
<dbReference type="InterPro" id="IPR003594">
    <property type="entry name" value="HATPase_dom"/>
</dbReference>
<dbReference type="Proteomes" id="UP000192911">
    <property type="component" value="Unassembled WGS sequence"/>
</dbReference>
<evidence type="ECO:0000256" key="12">
    <source>
        <dbReference type="ARBA" id="ARBA00022989"/>
    </source>
</evidence>
<dbReference type="PROSITE" id="PS50109">
    <property type="entry name" value="HIS_KIN"/>
    <property type="match status" value="1"/>
</dbReference>
<dbReference type="InterPro" id="IPR050980">
    <property type="entry name" value="2C_sensor_his_kinase"/>
</dbReference>
<dbReference type="InterPro" id="IPR005467">
    <property type="entry name" value="His_kinase_dom"/>
</dbReference>
<comment type="catalytic activity">
    <reaction evidence="1">
        <text>ATP + protein L-histidine = ADP + protein N-phospho-L-histidine.</text>
        <dbReference type="EC" id="2.7.13.3"/>
    </reaction>
</comment>
<keyword evidence="19" id="KW-1185">Reference proteome</keyword>
<gene>
    <name evidence="18" type="ORF">SAMN06295900_11464</name>
</gene>
<organism evidence="18 19">
    <name type="scientific">Trinickia caryophylli</name>
    <name type="common">Paraburkholderia caryophylli</name>
    <dbReference type="NCBI Taxonomy" id="28094"/>
    <lineage>
        <taxon>Bacteria</taxon>
        <taxon>Pseudomonadati</taxon>
        <taxon>Pseudomonadota</taxon>
        <taxon>Betaproteobacteria</taxon>
        <taxon>Burkholderiales</taxon>
        <taxon>Burkholderiaceae</taxon>
        <taxon>Trinickia</taxon>
    </lineage>
</organism>
<dbReference type="Gene3D" id="3.30.565.10">
    <property type="entry name" value="Histidine kinase-like ATPase, C-terminal domain"/>
    <property type="match status" value="1"/>
</dbReference>
<keyword evidence="14 15" id="KW-0472">Membrane</keyword>
<dbReference type="STRING" id="28094.SAMN06295900_11464"/>
<dbReference type="InterPro" id="IPR003660">
    <property type="entry name" value="HAMP_dom"/>
</dbReference>
<dbReference type="Pfam" id="PF02518">
    <property type="entry name" value="HATPase_c"/>
    <property type="match status" value="1"/>
</dbReference>
<dbReference type="InterPro" id="IPR036890">
    <property type="entry name" value="HATPase_C_sf"/>
</dbReference>
<dbReference type="SMART" id="SM00387">
    <property type="entry name" value="HATPase_c"/>
    <property type="match status" value="1"/>
</dbReference>
<evidence type="ECO:0000259" key="17">
    <source>
        <dbReference type="PROSITE" id="PS50885"/>
    </source>
</evidence>
<dbReference type="GO" id="GO:0005886">
    <property type="term" value="C:plasma membrane"/>
    <property type="evidence" value="ECO:0007669"/>
    <property type="project" value="UniProtKB-SubCell"/>
</dbReference>
<evidence type="ECO:0000313" key="18">
    <source>
        <dbReference type="EMBL" id="SMF65889.1"/>
    </source>
</evidence>
<keyword evidence="5" id="KW-0997">Cell inner membrane</keyword>
<dbReference type="CDD" id="cd00082">
    <property type="entry name" value="HisKA"/>
    <property type="match status" value="1"/>
</dbReference>
<sequence>MTSWPRPRIGLPRTLFARIALILCVGLALAQAASFWLTATERDSATIDVMMGYVEREVASSVALLDHLPPNEREAWLPRLARRSYHFILGPGEPGTPLDARLSERMAHSIEAGIGRAYPVTVNAISDSREHLQVHLKLTDGTPLTIDVFPMSSIPISPWLPLLLVVQLAALAACSWLAVRLATRPLHQLAQAADALGPDLKGERLPEDGPSEVARAARAFNSMQQRIARYMTERMQILAAVSHDLQTPITRMRLRLETMDDGPQSERLLSDLAEMETLVKEGVAYARTMHGITEDACRTDLHALLESLAYDYVDAGSAVSLERHDPTTITTRPKALRRLIGNLVDNALKFAGQATIEMKRREAGSLTISVLDRGPGIPPEALETVFEPFYRVESSRNRATGGTGLGLAIARQLAQTLNATLTLVNREGGGLEARIVLMNV</sequence>
<dbReference type="RefSeq" id="WP_085229501.1">
    <property type="nucleotide sequence ID" value="NZ_BSQD01000013.1"/>
</dbReference>
<keyword evidence="12 15" id="KW-1133">Transmembrane helix</keyword>
<evidence type="ECO:0000256" key="10">
    <source>
        <dbReference type="ARBA" id="ARBA00022777"/>
    </source>
</evidence>
<evidence type="ECO:0000256" key="5">
    <source>
        <dbReference type="ARBA" id="ARBA00022519"/>
    </source>
</evidence>
<evidence type="ECO:0000256" key="9">
    <source>
        <dbReference type="ARBA" id="ARBA00022741"/>
    </source>
</evidence>
<dbReference type="EMBL" id="FXAH01000014">
    <property type="protein sequence ID" value="SMF65889.1"/>
    <property type="molecule type" value="Genomic_DNA"/>
</dbReference>
<keyword evidence="11" id="KW-0067">ATP-binding</keyword>
<evidence type="ECO:0000256" key="15">
    <source>
        <dbReference type="SAM" id="Phobius"/>
    </source>
</evidence>
<dbReference type="SUPFAM" id="SSF47384">
    <property type="entry name" value="Homodimeric domain of signal transducing histidine kinase"/>
    <property type="match status" value="1"/>
</dbReference>
<dbReference type="PRINTS" id="PR00344">
    <property type="entry name" value="BCTRLSENSOR"/>
</dbReference>
<keyword evidence="8 15" id="KW-0812">Transmembrane</keyword>
<evidence type="ECO:0000256" key="3">
    <source>
        <dbReference type="ARBA" id="ARBA00012438"/>
    </source>
</evidence>
<protein>
    <recommendedName>
        <fullName evidence="3">histidine kinase</fullName>
        <ecNumber evidence="3">2.7.13.3</ecNumber>
    </recommendedName>
</protein>
<evidence type="ECO:0000256" key="11">
    <source>
        <dbReference type="ARBA" id="ARBA00022840"/>
    </source>
</evidence>
<dbReference type="AlphaFoldDB" id="A0A1X7G8M1"/>
<dbReference type="PANTHER" id="PTHR44936">
    <property type="entry name" value="SENSOR PROTEIN CREC"/>
    <property type="match status" value="1"/>
</dbReference>
<name>A0A1X7G8M1_TRICW</name>
<dbReference type="InterPro" id="IPR004358">
    <property type="entry name" value="Sig_transdc_His_kin-like_C"/>
</dbReference>
<keyword evidence="7" id="KW-0808">Transferase</keyword>
<dbReference type="InterPro" id="IPR003661">
    <property type="entry name" value="HisK_dim/P_dom"/>
</dbReference>
<accession>A0A1X7G8M1</accession>
<feature type="domain" description="HAMP" evidence="17">
    <location>
        <begin position="180"/>
        <end position="232"/>
    </location>
</feature>
<evidence type="ECO:0000256" key="2">
    <source>
        <dbReference type="ARBA" id="ARBA00004429"/>
    </source>
</evidence>
<reference evidence="19" key="1">
    <citation type="submission" date="2017-04" db="EMBL/GenBank/DDBJ databases">
        <authorList>
            <person name="Varghese N."/>
            <person name="Submissions S."/>
        </authorList>
    </citation>
    <scope>NUCLEOTIDE SEQUENCE [LARGE SCALE GENOMIC DNA]</scope>
    <source>
        <strain evidence="19">Ballard 720</strain>
    </source>
</reference>
<dbReference type="CDD" id="cd06225">
    <property type="entry name" value="HAMP"/>
    <property type="match status" value="1"/>
</dbReference>
<evidence type="ECO:0000256" key="6">
    <source>
        <dbReference type="ARBA" id="ARBA00022553"/>
    </source>
</evidence>
<dbReference type="PROSITE" id="PS50885">
    <property type="entry name" value="HAMP"/>
    <property type="match status" value="1"/>
</dbReference>
<evidence type="ECO:0000256" key="7">
    <source>
        <dbReference type="ARBA" id="ARBA00022679"/>
    </source>
</evidence>
<dbReference type="PANTHER" id="PTHR44936:SF5">
    <property type="entry name" value="SENSOR HISTIDINE KINASE ENVZ"/>
    <property type="match status" value="1"/>
</dbReference>
<dbReference type="OrthoDB" id="9804645at2"/>
<feature type="domain" description="Histidine kinase" evidence="16">
    <location>
        <begin position="240"/>
        <end position="440"/>
    </location>
</feature>
<keyword evidence="4" id="KW-1003">Cell membrane</keyword>
<dbReference type="SUPFAM" id="SSF55874">
    <property type="entry name" value="ATPase domain of HSP90 chaperone/DNA topoisomerase II/histidine kinase"/>
    <property type="match status" value="1"/>
</dbReference>
<evidence type="ECO:0000256" key="4">
    <source>
        <dbReference type="ARBA" id="ARBA00022475"/>
    </source>
</evidence>
<dbReference type="GeneID" id="95551741"/>
<keyword evidence="6" id="KW-0597">Phosphoprotein</keyword>
<dbReference type="GO" id="GO:0005524">
    <property type="term" value="F:ATP binding"/>
    <property type="evidence" value="ECO:0007669"/>
    <property type="project" value="UniProtKB-KW"/>
</dbReference>
<keyword evidence="9" id="KW-0547">Nucleotide-binding</keyword>
<dbReference type="SMART" id="SM00304">
    <property type="entry name" value="HAMP"/>
    <property type="match status" value="1"/>
</dbReference>
<dbReference type="InterPro" id="IPR036097">
    <property type="entry name" value="HisK_dim/P_sf"/>
</dbReference>
<dbReference type="Gene3D" id="1.10.287.130">
    <property type="match status" value="1"/>
</dbReference>
<keyword evidence="13" id="KW-0902">Two-component regulatory system</keyword>
<evidence type="ECO:0000313" key="19">
    <source>
        <dbReference type="Proteomes" id="UP000192911"/>
    </source>
</evidence>
<evidence type="ECO:0000256" key="1">
    <source>
        <dbReference type="ARBA" id="ARBA00000085"/>
    </source>
</evidence>
<keyword evidence="10 18" id="KW-0418">Kinase</keyword>
<comment type="subcellular location">
    <subcellularLocation>
        <location evidence="2">Cell inner membrane</location>
        <topology evidence="2">Multi-pass membrane protein</topology>
    </subcellularLocation>
</comment>
<evidence type="ECO:0000256" key="8">
    <source>
        <dbReference type="ARBA" id="ARBA00022692"/>
    </source>
</evidence>